<dbReference type="SMART" id="SM00849">
    <property type="entry name" value="Lactamase_B"/>
    <property type="match status" value="1"/>
</dbReference>
<accession>A0AAU7U6B5</accession>
<protein>
    <submittedName>
        <fullName evidence="2">MBL fold metallo-hydrolase</fullName>
    </submittedName>
</protein>
<dbReference type="RefSeq" id="WP_350241278.1">
    <property type="nucleotide sequence ID" value="NZ_CP158297.1"/>
</dbReference>
<feature type="domain" description="Metallo-beta-lactamase" evidence="1">
    <location>
        <begin position="28"/>
        <end position="214"/>
    </location>
</feature>
<dbReference type="PANTHER" id="PTHR42951">
    <property type="entry name" value="METALLO-BETA-LACTAMASE DOMAIN-CONTAINING"/>
    <property type="match status" value="1"/>
</dbReference>
<dbReference type="CDD" id="cd16282">
    <property type="entry name" value="metallo-hydrolase-like_MBL-fold"/>
    <property type="match status" value="1"/>
</dbReference>
<proteinExistence type="predicted"/>
<keyword evidence="2" id="KW-0614">Plasmid</keyword>
<dbReference type="SUPFAM" id="SSF56281">
    <property type="entry name" value="Metallo-hydrolase/oxidoreductase"/>
    <property type="match status" value="1"/>
</dbReference>
<evidence type="ECO:0000259" key="1">
    <source>
        <dbReference type="SMART" id="SM00849"/>
    </source>
</evidence>
<reference evidence="2" key="1">
    <citation type="submission" date="2024-06" db="EMBL/GenBank/DDBJ databases">
        <title>Draft Genome Sequence of Deinococcus sonorensis Type Strain KR-87, a Biofilm Producing Representative of the Genus Deinococcus.</title>
        <authorList>
            <person name="Boren L.S."/>
            <person name="Grosso R.A."/>
            <person name="Hugenberg-Cox A.N."/>
            <person name="Hill J.T.E."/>
            <person name="Albert C.M."/>
            <person name="Tuohy J.M."/>
        </authorList>
    </citation>
    <scope>NUCLEOTIDE SEQUENCE</scope>
    <source>
        <strain evidence="2">KR-87</strain>
        <plasmid evidence="2">pDson01</plasmid>
    </source>
</reference>
<dbReference type="InterPro" id="IPR001279">
    <property type="entry name" value="Metallo-B-lactamas"/>
</dbReference>
<dbReference type="AlphaFoldDB" id="A0AAU7U6B5"/>
<geneLocation type="plasmid" evidence="2">
    <name>pDson01</name>
</geneLocation>
<name>A0AAU7U6B5_9DEIO</name>
<dbReference type="KEGG" id="dsc:ABOD76_02875"/>
<dbReference type="InterPro" id="IPR050855">
    <property type="entry name" value="NDM-1-like"/>
</dbReference>
<dbReference type="PANTHER" id="PTHR42951:SF4">
    <property type="entry name" value="ACYL-COENZYME A THIOESTERASE MBLAC2"/>
    <property type="match status" value="1"/>
</dbReference>
<dbReference type="EMBL" id="CP158297">
    <property type="protein sequence ID" value="XBV83646.1"/>
    <property type="molecule type" value="Genomic_DNA"/>
</dbReference>
<organism evidence="2">
    <name type="scientific">Deinococcus sonorensis KR-87</name>
    <dbReference type="NCBI Taxonomy" id="694439"/>
    <lineage>
        <taxon>Bacteria</taxon>
        <taxon>Thermotogati</taxon>
        <taxon>Deinococcota</taxon>
        <taxon>Deinococci</taxon>
        <taxon>Deinococcales</taxon>
        <taxon>Deinococcaceae</taxon>
        <taxon>Deinococcus</taxon>
    </lineage>
</organism>
<dbReference type="Gene3D" id="3.60.15.10">
    <property type="entry name" value="Ribonuclease Z/Hydroxyacylglutathione hydrolase-like"/>
    <property type="match status" value="1"/>
</dbReference>
<gene>
    <name evidence="2" type="ORF">ABOD76_02875</name>
</gene>
<evidence type="ECO:0000313" key="2">
    <source>
        <dbReference type="EMBL" id="XBV83646.1"/>
    </source>
</evidence>
<sequence>MSAGPVAIEELQYPDVDARIRIFQAGDEVTTFAVMTQRFAMLIDTMATPALMRQVLGRVQPALDGRPVLVINTHADWDHVYGNRVFAPDGDHPALIIGHALTGDRLRSPAARERLEAQQAEDNRFAEVTLVPPDLVFTDTLTLHGGDLTLELVPTPGHTPDHCSVWIPELGTLLAGDAAEFPFPSVRGGATLAQVRASLQHLQSFHATVVLPCHGGTTGPELLEQNLAYFRRLRAELASEPGFADRAALTELALPPGLTYRAVLQDLGTTPERVPAFYRGFHLEAVQATLEELRSEGREDG</sequence>
<dbReference type="Pfam" id="PF00753">
    <property type="entry name" value="Lactamase_B"/>
    <property type="match status" value="1"/>
</dbReference>
<dbReference type="InterPro" id="IPR036866">
    <property type="entry name" value="RibonucZ/Hydroxyglut_hydro"/>
</dbReference>